<reference evidence="2" key="1">
    <citation type="submission" date="2023-12" db="EMBL/GenBank/DDBJ databases">
        <title>Genome assembly of Anisodus tanguticus.</title>
        <authorList>
            <person name="Wang Y.-J."/>
        </authorList>
    </citation>
    <scope>NUCLEOTIDE SEQUENCE</scope>
    <source>
        <strain evidence="2">KB-2021</strain>
        <tissue evidence="2">Leaf</tissue>
    </source>
</reference>
<accession>A0AAE1UTP7</accession>
<dbReference type="PANTHER" id="PTHR21663">
    <property type="entry name" value="HYPOTHETICAL HEAT DOMAIN-CONTAINING"/>
    <property type="match status" value="1"/>
</dbReference>
<dbReference type="GO" id="GO:0030139">
    <property type="term" value="C:endocytic vesicle"/>
    <property type="evidence" value="ECO:0007669"/>
    <property type="project" value="TreeGrafter"/>
</dbReference>
<dbReference type="Proteomes" id="UP001291623">
    <property type="component" value="Unassembled WGS sequence"/>
</dbReference>
<dbReference type="GO" id="GO:0042147">
    <property type="term" value="P:retrograde transport, endosome to Golgi"/>
    <property type="evidence" value="ECO:0007669"/>
    <property type="project" value="TreeGrafter"/>
</dbReference>
<dbReference type="GO" id="GO:0005829">
    <property type="term" value="C:cytosol"/>
    <property type="evidence" value="ECO:0007669"/>
    <property type="project" value="GOC"/>
</dbReference>
<dbReference type="GO" id="GO:0016020">
    <property type="term" value="C:membrane"/>
    <property type="evidence" value="ECO:0007669"/>
    <property type="project" value="TreeGrafter"/>
</dbReference>
<dbReference type="PANTHER" id="PTHR21663:SF0">
    <property type="entry name" value="HEAT REPEAT-CONTAINING PROTEIN 5B"/>
    <property type="match status" value="1"/>
</dbReference>
<sequence length="447" mass="50694">MAFMAATSDNDSLRLEGLKTLELIIVKFANVPEPEFKDHVVLEQYQAQVGAALRPAFSTDTPPHVTAIACQVCSAWIGSGVARDLNDLKRVHQLLVSSLSKLQKNSSCTIYNESSITLEKLAILKAWAEVYIVAMKKKENLMKYEISKSFQKTKKFDEDEDEDECEIDYQSAFNEDLLQLVEPELTLLSENWLLALKDAAFLILPPEFSLQLPHDGGTFYTADTIEFARPQFRKSWSPILHAACLWFSCTGFDMYMNNNLKDQSIGNFHLLFGIAMEALCDPKSNEPISYITECLGSLKALLSHKLTREILVSAFDEAQSFMRYHPTKGYSWEFKDGDSKEKDSNEDKHKEKQKEEPSSAFQRARVDFLLGDIFKKFFPKVNQIVENGTKANEVKNQENEKNGTELKQEKVDVASNNFTNNSNQVANQNNFDRTQPYKSVVAKLTAV</sequence>
<dbReference type="GO" id="GO:0005794">
    <property type="term" value="C:Golgi apparatus"/>
    <property type="evidence" value="ECO:0007669"/>
    <property type="project" value="TreeGrafter"/>
</dbReference>
<name>A0AAE1UTP7_9SOLA</name>
<dbReference type="InterPro" id="IPR016024">
    <property type="entry name" value="ARM-type_fold"/>
</dbReference>
<dbReference type="Pfam" id="PF20210">
    <property type="entry name" value="Laa1_Sip1_HTR5"/>
    <property type="match status" value="1"/>
</dbReference>
<protein>
    <submittedName>
        <fullName evidence="2">Uncharacterized protein</fullName>
    </submittedName>
</protein>
<comment type="caution">
    <text evidence="2">The sequence shown here is derived from an EMBL/GenBank/DDBJ whole genome shotgun (WGS) entry which is preliminary data.</text>
</comment>
<feature type="region of interest" description="Disordered" evidence="1">
    <location>
        <begin position="335"/>
        <end position="359"/>
    </location>
</feature>
<dbReference type="InterPro" id="IPR046837">
    <property type="entry name" value="Laa1/Sip1/HEATR5-like_HEAT"/>
</dbReference>
<evidence type="ECO:0000313" key="3">
    <source>
        <dbReference type="Proteomes" id="UP001291623"/>
    </source>
</evidence>
<organism evidence="2 3">
    <name type="scientific">Anisodus tanguticus</name>
    <dbReference type="NCBI Taxonomy" id="243964"/>
    <lineage>
        <taxon>Eukaryota</taxon>
        <taxon>Viridiplantae</taxon>
        <taxon>Streptophyta</taxon>
        <taxon>Embryophyta</taxon>
        <taxon>Tracheophyta</taxon>
        <taxon>Spermatophyta</taxon>
        <taxon>Magnoliopsida</taxon>
        <taxon>eudicotyledons</taxon>
        <taxon>Gunneridae</taxon>
        <taxon>Pentapetalae</taxon>
        <taxon>asterids</taxon>
        <taxon>lamiids</taxon>
        <taxon>Solanales</taxon>
        <taxon>Solanaceae</taxon>
        <taxon>Solanoideae</taxon>
        <taxon>Hyoscyameae</taxon>
        <taxon>Anisodus</taxon>
    </lineage>
</organism>
<dbReference type="Pfam" id="PF25468">
    <property type="entry name" value="HEAT_HEATR5A"/>
    <property type="match status" value="1"/>
</dbReference>
<dbReference type="InterPro" id="IPR040108">
    <property type="entry name" value="Laa1/Sip1/HEATR5"/>
</dbReference>
<keyword evidence="3" id="KW-1185">Reference proteome</keyword>
<dbReference type="AlphaFoldDB" id="A0AAE1UTP7"/>
<gene>
    <name evidence="2" type="ORF">RND71_043393</name>
</gene>
<evidence type="ECO:0000256" key="1">
    <source>
        <dbReference type="SAM" id="MobiDB-lite"/>
    </source>
</evidence>
<dbReference type="GO" id="GO:0006897">
    <property type="term" value="P:endocytosis"/>
    <property type="evidence" value="ECO:0007669"/>
    <property type="project" value="TreeGrafter"/>
</dbReference>
<dbReference type="SUPFAM" id="SSF48371">
    <property type="entry name" value="ARM repeat"/>
    <property type="match status" value="1"/>
</dbReference>
<proteinExistence type="predicted"/>
<evidence type="ECO:0000313" key="2">
    <source>
        <dbReference type="EMBL" id="KAK4337045.1"/>
    </source>
</evidence>
<dbReference type="GO" id="GO:0008104">
    <property type="term" value="P:intracellular protein localization"/>
    <property type="evidence" value="ECO:0007669"/>
    <property type="project" value="TreeGrafter"/>
</dbReference>
<feature type="compositionally biased region" description="Basic and acidic residues" evidence="1">
    <location>
        <begin position="335"/>
        <end position="357"/>
    </location>
</feature>
<dbReference type="EMBL" id="JAVYJV010000061">
    <property type="protein sequence ID" value="KAK4337045.1"/>
    <property type="molecule type" value="Genomic_DNA"/>
</dbReference>